<dbReference type="GO" id="GO:0061723">
    <property type="term" value="P:glycophagy"/>
    <property type="evidence" value="ECO:0007669"/>
    <property type="project" value="TreeGrafter"/>
</dbReference>
<gene>
    <name evidence="6" type="primary">LOC100907588</name>
</gene>
<dbReference type="KEGG" id="goe:100907588"/>
<dbReference type="GO" id="GO:0000422">
    <property type="term" value="P:autophagy of mitochondrion"/>
    <property type="evidence" value="ECO:0007669"/>
    <property type="project" value="TreeGrafter"/>
</dbReference>
<name>A0AAJ6QMT7_9ACAR</name>
<evidence type="ECO:0000256" key="2">
    <source>
        <dbReference type="ARBA" id="ARBA00022786"/>
    </source>
</evidence>
<dbReference type="Proteomes" id="UP000694867">
    <property type="component" value="Unplaced"/>
</dbReference>
<dbReference type="InterPro" id="IPR007242">
    <property type="entry name" value="Atg12"/>
</dbReference>
<dbReference type="RefSeq" id="XP_003737766.1">
    <property type="nucleotide sequence ID" value="XM_003737718.1"/>
</dbReference>
<keyword evidence="1 4" id="KW-1017">Isopeptide bond</keyword>
<reference evidence="6" key="1">
    <citation type="submission" date="2025-08" db="UniProtKB">
        <authorList>
            <consortium name="RefSeq"/>
        </authorList>
    </citation>
    <scope>IDENTIFICATION</scope>
</reference>
<comment type="subunit">
    <text evidence="4">Forms a conjugate with ATG5.</text>
</comment>
<dbReference type="GO" id="GO:0034045">
    <property type="term" value="C:phagophore assembly site membrane"/>
    <property type="evidence" value="ECO:0007669"/>
    <property type="project" value="TreeGrafter"/>
</dbReference>
<dbReference type="CDD" id="cd01612">
    <property type="entry name" value="Ubl_ATG12"/>
    <property type="match status" value="1"/>
</dbReference>
<evidence type="ECO:0000256" key="4">
    <source>
        <dbReference type="RuleBase" id="RU361201"/>
    </source>
</evidence>
<evidence type="ECO:0000256" key="1">
    <source>
        <dbReference type="ARBA" id="ARBA00022499"/>
    </source>
</evidence>
<dbReference type="SUPFAM" id="SSF54236">
    <property type="entry name" value="Ubiquitin-like"/>
    <property type="match status" value="1"/>
</dbReference>
<dbReference type="GO" id="GO:0034274">
    <property type="term" value="C:Atg12-Atg5-Atg16 complex"/>
    <property type="evidence" value="ECO:0007669"/>
    <property type="project" value="TreeGrafter"/>
</dbReference>
<dbReference type="GO" id="GO:0097352">
    <property type="term" value="P:autophagosome maturation"/>
    <property type="evidence" value="ECO:0007669"/>
    <property type="project" value="TreeGrafter"/>
</dbReference>
<dbReference type="AlphaFoldDB" id="A0AAJ6QMT7"/>
<dbReference type="Gene3D" id="3.10.20.90">
    <property type="entry name" value="Phosphatidylinositol 3-kinase Catalytic Subunit, Chain A, domain 1"/>
    <property type="match status" value="1"/>
</dbReference>
<protein>
    <recommendedName>
        <fullName evidence="4">Ubiquitin-like protein ATG12</fullName>
    </recommendedName>
</protein>
<dbReference type="GO" id="GO:0000421">
    <property type="term" value="C:autophagosome membrane"/>
    <property type="evidence" value="ECO:0007669"/>
    <property type="project" value="TreeGrafter"/>
</dbReference>
<dbReference type="GO" id="GO:0034727">
    <property type="term" value="P:piecemeal microautophagy of the nucleus"/>
    <property type="evidence" value="ECO:0007669"/>
    <property type="project" value="TreeGrafter"/>
</dbReference>
<dbReference type="InterPro" id="IPR029071">
    <property type="entry name" value="Ubiquitin-like_domsf"/>
</dbReference>
<keyword evidence="3 4" id="KW-0072">Autophagy</keyword>
<comment type="function">
    <text evidence="4">Ubiquitin-like protein involved in autophagic vesicle formation.</text>
</comment>
<sequence>MEGVPEKIDVLLKPTGDAPILKIQKFSVRSELPVSDLVLNIKKLAKLQPSESVFLYVNQAFAPALDEKLATLFEVYATNGKLVLHYATTEAWG</sequence>
<evidence type="ECO:0000313" key="6">
    <source>
        <dbReference type="RefSeq" id="XP_003737766.1"/>
    </source>
</evidence>
<proteinExistence type="inferred from homology"/>
<dbReference type="GeneID" id="100907588"/>
<dbReference type="GO" id="GO:0000045">
    <property type="term" value="P:autophagosome assembly"/>
    <property type="evidence" value="ECO:0007669"/>
    <property type="project" value="InterPro"/>
</dbReference>
<dbReference type="Pfam" id="PF04110">
    <property type="entry name" value="APG12"/>
    <property type="match status" value="1"/>
</dbReference>
<evidence type="ECO:0000313" key="5">
    <source>
        <dbReference type="Proteomes" id="UP000694867"/>
    </source>
</evidence>
<dbReference type="CTD" id="9140"/>
<evidence type="ECO:0000256" key="3">
    <source>
        <dbReference type="ARBA" id="ARBA00023006"/>
    </source>
</evidence>
<organism evidence="5 6">
    <name type="scientific">Galendromus occidentalis</name>
    <name type="common">western predatory mite</name>
    <dbReference type="NCBI Taxonomy" id="34638"/>
    <lineage>
        <taxon>Eukaryota</taxon>
        <taxon>Metazoa</taxon>
        <taxon>Ecdysozoa</taxon>
        <taxon>Arthropoda</taxon>
        <taxon>Chelicerata</taxon>
        <taxon>Arachnida</taxon>
        <taxon>Acari</taxon>
        <taxon>Parasitiformes</taxon>
        <taxon>Mesostigmata</taxon>
        <taxon>Gamasina</taxon>
        <taxon>Phytoseioidea</taxon>
        <taxon>Phytoseiidae</taxon>
        <taxon>Typhlodrominae</taxon>
        <taxon>Galendromus</taxon>
    </lineage>
</organism>
<comment type="similarity">
    <text evidence="4">Belongs to the ATG12 family.</text>
</comment>
<keyword evidence="2 4" id="KW-0833">Ubl conjugation pathway</keyword>
<dbReference type="PANTHER" id="PTHR13385:SF0">
    <property type="entry name" value="UBIQUITIN-LIKE PROTEIN ATG12"/>
    <property type="match status" value="1"/>
</dbReference>
<accession>A0AAJ6QMT7</accession>
<keyword evidence="5" id="KW-1185">Reference proteome</keyword>
<dbReference type="GO" id="GO:0019776">
    <property type="term" value="F:Atg8-family ligase activity"/>
    <property type="evidence" value="ECO:0007669"/>
    <property type="project" value="TreeGrafter"/>
</dbReference>
<dbReference type="PANTHER" id="PTHR13385">
    <property type="entry name" value="AUTOPHAGY PROTEIN 12"/>
    <property type="match status" value="1"/>
</dbReference>